<dbReference type="AlphaFoldDB" id="A0AA47MBA8"/>
<sequence>MFQEDHLSAGLVSTICIRRKKLLESAIRALSRVTFCWTESPHIEFVGEDADDLGGPQREFFRLLMIEVQTTLGIFEGKAGQVFLTYDQAALDQQKYFKGGNLIAWSIAHGGPCVKALDPSLYQLMCGQEPSLEQFDWHVLPDPDVQNKVERILQCKTAGDLTAVKQDLGDWIAECGVPGIFSATVEDVPKIFAYVVKHYIFLRTAKMINQFTDGINTFGKLWDIVKENWIAFLPLFTNMQEPLSKAAFKAIFSFNYSSRGSNRREAEEDTIYCWEMVLNMIEDKVTELQFEEILIFVTGGDEVPALGFPSKPSIDFYEQEAGQRRLPFASTCMMCLYLPRGVTEEGILHDMLFQAIRGSLGFGKCHFLSVIVRVQYLFIFKRVEKLVEVVHNLLEYISPKAFNALVVYRPACNVPHMSLSLQKVH</sequence>
<dbReference type="SUPFAM" id="SSF56204">
    <property type="entry name" value="Hect, E3 ligase catalytic domain"/>
    <property type="match status" value="1"/>
</dbReference>
<evidence type="ECO:0000313" key="9">
    <source>
        <dbReference type="Proteomes" id="UP001174136"/>
    </source>
</evidence>
<evidence type="ECO:0000256" key="1">
    <source>
        <dbReference type="ARBA" id="ARBA00000885"/>
    </source>
</evidence>
<dbReference type="GO" id="GO:0061630">
    <property type="term" value="F:ubiquitin protein ligase activity"/>
    <property type="evidence" value="ECO:0007669"/>
    <property type="project" value="UniProtKB-EC"/>
</dbReference>
<evidence type="ECO:0000256" key="5">
    <source>
        <dbReference type="ARBA" id="ARBA00022786"/>
    </source>
</evidence>
<evidence type="ECO:0000256" key="6">
    <source>
        <dbReference type="PROSITE-ProRule" id="PRU00104"/>
    </source>
</evidence>
<proteinExistence type="predicted"/>
<feature type="active site" description="Glycyl thioester intermediate" evidence="6">
    <location>
        <position position="332"/>
    </location>
</feature>
<name>A0AA47MBA8_MERPO</name>
<evidence type="ECO:0000259" key="7">
    <source>
        <dbReference type="PROSITE" id="PS50237"/>
    </source>
</evidence>
<keyword evidence="5 6" id="KW-0833">Ubl conjugation pathway</keyword>
<dbReference type="EMBL" id="JAOPHQ010005121">
    <property type="protein sequence ID" value="KAK0136931.1"/>
    <property type="molecule type" value="Genomic_DNA"/>
</dbReference>
<dbReference type="InterPro" id="IPR000569">
    <property type="entry name" value="HECT_dom"/>
</dbReference>
<dbReference type="GO" id="GO:0005737">
    <property type="term" value="C:cytoplasm"/>
    <property type="evidence" value="ECO:0007669"/>
    <property type="project" value="TreeGrafter"/>
</dbReference>
<protein>
    <recommendedName>
        <fullName evidence="3">HECT-type E3 ubiquitin transferase</fullName>
        <ecNumber evidence="3">2.3.2.26</ecNumber>
    </recommendedName>
</protein>
<accession>A0AA47MBA8</accession>
<reference evidence="8" key="1">
    <citation type="journal article" date="2023" name="Front. Mar. Sci.">
        <title>A new Merluccius polli reference genome to investigate the effects of global change in West African waters.</title>
        <authorList>
            <person name="Mateo J.L."/>
            <person name="Blanco-Fernandez C."/>
            <person name="Garcia-Vazquez E."/>
            <person name="Machado-Schiaffino G."/>
        </authorList>
    </citation>
    <scope>NUCLEOTIDE SEQUENCE</scope>
    <source>
        <strain evidence="8">C29</strain>
        <tissue evidence="8">Fin</tissue>
    </source>
</reference>
<organism evidence="8 9">
    <name type="scientific">Merluccius polli</name>
    <name type="common">Benguela hake</name>
    <name type="synonym">Merluccius cadenati</name>
    <dbReference type="NCBI Taxonomy" id="89951"/>
    <lineage>
        <taxon>Eukaryota</taxon>
        <taxon>Metazoa</taxon>
        <taxon>Chordata</taxon>
        <taxon>Craniata</taxon>
        <taxon>Vertebrata</taxon>
        <taxon>Euteleostomi</taxon>
        <taxon>Actinopterygii</taxon>
        <taxon>Neopterygii</taxon>
        <taxon>Teleostei</taxon>
        <taxon>Neoteleostei</taxon>
        <taxon>Acanthomorphata</taxon>
        <taxon>Zeiogadaria</taxon>
        <taxon>Gadariae</taxon>
        <taxon>Gadiformes</taxon>
        <taxon>Gadoidei</taxon>
        <taxon>Merlucciidae</taxon>
        <taxon>Merluccius</taxon>
    </lineage>
</organism>
<keyword evidence="9" id="KW-1185">Reference proteome</keyword>
<evidence type="ECO:0000256" key="4">
    <source>
        <dbReference type="ARBA" id="ARBA00022679"/>
    </source>
</evidence>
<evidence type="ECO:0000313" key="8">
    <source>
        <dbReference type="EMBL" id="KAK0136931.1"/>
    </source>
</evidence>
<comment type="caution">
    <text evidence="8">The sequence shown here is derived from an EMBL/GenBank/DDBJ whole genome shotgun (WGS) entry which is preliminary data.</text>
</comment>
<gene>
    <name evidence="8" type="primary">G2E3_24</name>
    <name evidence="8" type="ORF">N1851_026901</name>
</gene>
<feature type="domain" description="HECT" evidence="7">
    <location>
        <begin position="42"/>
        <end position="68"/>
    </location>
</feature>
<dbReference type="Proteomes" id="UP001174136">
    <property type="component" value="Unassembled WGS sequence"/>
</dbReference>
<comment type="pathway">
    <text evidence="2">Protein modification; protein ubiquitination.</text>
</comment>
<keyword evidence="4" id="KW-0808">Transferase</keyword>
<dbReference type="Gene3D" id="3.90.1750.10">
    <property type="entry name" value="Hect, E3 ligase catalytic domains"/>
    <property type="match status" value="1"/>
</dbReference>
<dbReference type="InterPro" id="IPR050409">
    <property type="entry name" value="E3_ubiq-protein_ligase"/>
</dbReference>
<dbReference type="PANTHER" id="PTHR11254:SF67">
    <property type="entry name" value="E3 UBIQUITIN-PROTEIN LIGASE HUWE1"/>
    <property type="match status" value="1"/>
</dbReference>
<dbReference type="PANTHER" id="PTHR11254">
    <property type="entry name" value="HECT DOMAIN UBIQUITIN-PROTEIN LIGASE"/>
    <property type="match status" value="1"/>
</dbReference>
<dbReference type="GO" id="GO:0000209">
    <property type="term" value="P:protein polyubiquitination"/>
    <property type="evidence" value="ECO:0007669"/>
    <property type="project" value="TreeGrafter"/>
</dbReference>
<feature type="domain" description="HECT" evidence="7">
    <location>
        <begin position="293"/>
        <end position="365"/>
    </location>
</feature>
<evidence type="ECO:0000256" key="2">
    <source>
        <dbReference type="ARBA" id="ARBA00004906"/>
    </source>
</evidence>
<dbReference type="PROSITE" id="PS50237">
    <property type="entry name" value="HECT"/>
    <property type="match status" value="2"/>
</dbReference>
<dbReference type="Pfam" id="PF00632">
    <property type="entry name" value="HECT"/>
    <property type="match status" value="1"/>
</dbReference>
<comment type="caution">
    <text evidence="6">Lacks conserved residue(s) required for the propagation of feature annotation.</text>
</comment>
<dbReference type="EC" id="2.3.2.26" evidence="3"/>
<dbReference type="SMART" id="SM00119">
    <property type="entry name" value="HECTc"/>
    <property type="match status" value="1"/>
</dbReference>
<comment type="catalytic activity">
    <reaction evidence="1">
        <text>S-ubiquitinyl-[E2 ubiquitin-conjugating enzyme]-L-cysteine + [acceptor protein]-L-lysine = [E2 ubiquitin-conjugating enzyme]-L-cysteine + N(6)-ubiquitinyl-[acceptor protein]-L-lysine.</text>
        <dbReference type="EC" id="2.3.2.26"/>
    </reaction>
</comment>
<evidence type="ECO:0000256" key="3">
    <source>
        <dbReference type="ARBA" id="ARBA00012485"/>
    </source>
</evidence>
<dbReference type="Gene3D" id="3.30.2410.10">
    <property type="entry name" value="Hect, E3 ligase catalytic domain"/>
    <property type="match status" value="1"/>
</dbReference>
<dbReference type="GO" id="GO:0006511">
    <property type="term" value="P:ubiquitin-dependent protein catabolic process"/>
    <property type="evidence" value="ECO:0007669"/>
    <property type="project" value="TreeGrafter"/>
</dbReference>
<dbReference type="InterPro" id="IPR035983">
    <property type="entry name" value="Hect_E3_ubiquitin_ligase"/>
</dbReference>